<name>A0ABV7GBQ2_9GAMM</name>
<dbReference type="RefSeq" id="WP_248936943.1">
    <property type="nucleotide sequence ID" value="NZ_JAKILF010000006.1"/>
</dbReference>
<proteinExistence type="predicted"/>
<keyword evidence="1" id="KW-1133">Transmembrane helix</keyword>
<feature type="transmembrane region" description="Helical" evidence="1">
    <location>
        <begin position="54"/>
        <end position="72"/>
    </location>
</feature>
<protein>
    <submittedName>
        <fullName evidence="2">Uncharacterized protein</fullName>
    </submittedName>
</protein>
<keyword evidence="1" id="KW-0812">Transmembrane</keyword>
<evidence type="ECO:0000256" key="1">
    <source>
        <dbReference type="SAM" id="Phobius"/>
    </source>
</evidence>
<comment type="caution">
    <text evidence="2">The sequence shown here is derived from an EMBL/GenBank/DDBJ whole genome shotgun (WGS) entry which is preliminary data.</text>
</comment>
<dbReference type="EMBL" id="JBHRTD010000015">
    <property type="protein sequence ID" value="MFC3138948.1"/>
    <property type="molecule type" value="Genomic_DNA"/>
</dbReference>
<keyword evidence="3" id="KW-1185">Reference proteome</keyword>
<sequence length="120" mass="13939">MLSLFARVYNGNRTTLLFLGPAIVFVGFFTLLFPEDISTYVNGVEVTGSEEREFSIYVILIGIGLSVFRFVFMRYRKLDNFQNDIPLPTKVDFEVTDDVNENIRRYKAAQKKAVEEIRKR</sequence>
<gene>
    <name evidence="2" type="ORF">ACFOE0_12245</name>
</gene>
<reference evidence="3" key="1">
    <citation type="journal article" date="2019" name="Int. J. Syst. Evol. Microbiol.">
        <title>The Global Catalogue of Microorganisms (GCM) 10K type strain sequencing project: providing services to taxonomists for standard genome sequencing and annotation.</title>
        <authorList>
            <consortium name="The Broad Institute Genomics Platform"/>
            <consortium name="The Broad Institute Genome Sequencing Center for Infectious Disease"/>
            <person name="Wu L."/>
            <person name="Ma J."/>
        </authorList>
    </citation>
    <scope>NUCLEOTIDE SEQUENCE [LARGE SCALE GENOMIC DNA]</scope>
    <source>
        <strain evidence="3">KCTC 52277</strain>
    </source>
</reference>
<organism evidence="2 3">
    <name type="scientific">Shewanella submarina</name>
    <dbReference type="NCBI Taxonomy" id="2016376"/>
    <lineage>
        <taxon>Bacteria</taxon>
        <taxon>Pseudomonadati</taxon>
        <taxon>Pseudomonadota</taxon>
        <taxon>Gammaproteobacteria</taxon>
        <taxon>Alteromonadales</taxon>
        <taxon>Shewanellaceae</taxon>
        <taxon>Shewanella</taxon>
    </lineage>
</organism>
<keyword evidence="1" id="KW-0472">Membrane</keyword>
<feature type="transmembrane region" description="Helical" evidence="1">
    <location>
        <begin position="16"/>
        <end position="34"/>
    </location>
</feature>
<accession>A0ABV7GBQ2</accession>
<evidence type="ECO:0000313" key="3">
    <source>
        <dbReference type="Proteomes" id="UP001595621"/>
    </source>
</evidence>
<dbReference type="Proteomes" id="UP001595621">
    <property type="component" value="Unassembled WGS sequence"/>
</dbReference>
<evidence type="ECO:0000313" key="2">
    <source>
        <dbReference type="EMBL" id="MFC3138948.1"/>
    </source>
</evidence>